<name>A0AAU7R656_9ACTN</name>
<sequence>MRIRRLTALAGLVGLVAALPVAAVPASAAARPSTASVADRLVLEPTERGYRGSLTVDLTYRGAEPGRARYVITEPIPGSYENVEWGISCYSSGDVLPDGRTRVECDVPGGELSPGERRSFTIDFVVLTPTRPYAMKAGAGRLAVTVDGSTVTDETFSTRFRSTTGSLADPRPYVRDRQPDLRVTAPDAVTLVRQPDGMFEGRVPVTLRYVGDAPHDSVWYAVERVPDGVWEPWTESCGINCVEGGAFMTGEERSLTLIVSAPADTPVGELGPVDIQFHLSRAIAPDVDPADNRITFTVTTVEAP</sequence>
<feature type="signal peptide" evidence="1">
    <location>
        <begin position="1"/>
        <end position="23"/>
    </location>
</feature>
<protein>
    <submittedName>
        <fullName evidence="2">Uncharacterized protein</fullName>
    </submittedName>
</protein>
<evidence type="ECO:0000313" key="2">
    <source>
        <dbReference type="EMBL" id="XBT83809.1"/>
    </source>
</evidence>
<dbReference type="EMBL" id="CP157974">
    <property type="protein sequence ID" value="XBT83809.1"/>
    <property type="molecule type" value="Genomic_DNA"/>
</dbReference>
<reference evidence="2" key="1">
    <citation type="submission" date="2024-06" db="EMBL/GenBank/DDBJ databases">
        <title>Micromonospora sp. strain HUAS YX12 genome sequences.</title>
        <authorList>
            <person name="Mo P."/>
        </authorList>
    </citation>
    <scope>NUCLEOTIDE SEQUENCE</scope>
    <source>
        <strain evidence="2">HUAS YX12</strain>
    </source>
</reference>
<dbReference type="AlphaFoldDB" id="A0AAU7R656"/>
<organism evidence="2">
    <name type="scientific">Micromonospora sp. HUAS YX12</name>
    <dbReference type="NCBI Taxonomy" id="3156396"/>
    <lineage>
        <taxon>Bacteria</taxon>
        <taxon>Bacillati</taxon>
        <taxon>Actinomycetota</taxon>
        <taxon>Actinomycetes</taxon>
        <taxon>Micromonosporales</taxon>
        <taxon>Micromonosporaceae</taxon>
        <taxon>Micromonospora</taxon>
    </lineage>
</organism>
<accession>A0AAU7R656</accession>
<keyword evidence="1" id="KW-0732">Signal</keyword>
<dbReference type="RefSeq" id="WP_349880068.1">
    <property type="nucleotide sequence ID" value="NZ_CP157974.1"/>
</dbReference>
<proteinExistence type="predicted"/>
<feature type="chain" id="PRO_5043941474" evidence="1">
    <location>
        <begin position="24"/>
        <end position="304"/>
    </location>
</feature>
<gene>
    <name evidence="2" type="ORF">ABIH81_10290</name>
</gene>
<evidence type="ECO:0000256" key="1">
    <source>
        <dbReference type="SAM" id="SignalP"/>
    </source>
</evidence>